<dbReference type="Proteomes" id="UP001519287">
    <property type="component" value="Unassembled WGS sequence"/>
</dbReference>
<keyword evidence="1" id="KW-0472">Membrane</keyword>
<feature type="transmembrane region" description="Helical" evidence="1">
    <location>
        <begin position="453"/>
        <end position="473"/>
    </location>
</feature>
<organism evidence="2 3">
    <name type="scientific">Paenibacillus eucommiae</name>
    <dbReference type="NCBI Taxonomy" id="1355755"/>
    <lineage>
        <taxon>Bacteria</taxon>
        <taxon>Bacillati</taxon>
        <taxon>Bacillota</taxon>
        <taxon>Bacilli</taxon>
        <taxon>Bacillales</taxon>
        <taxon>Paenibacillaceae</taxon>
        <taxon>Paenibacillus</taxon>
    </lineage>
</organism>
<evidence type="ECO:0000313" key="3">
    <source>
        <dbReference type="Proteomes" id="UP001519287"/>
    </source>
</evidence>
<protein>
    <submittedName>
        <fullName evidence="2">Uncharacterized protein</fullName>
    </submittedName>
</protein>
<keyword evidence="1" id="KW-0812">Transmembrane</keyword>
<evidence type="ECO:0000256" key="1">
    <source>
        <dbReference type="SAM" id="Phobius"/>
    </source>
</evidence>
<evidence type="ECO:0000313" key="2">
    <source>
        <dbReference type="EMBL" id="MBP1995813.1"/>
    </source>
</evidence>
<keyword evidence="3" id="KW-1185">Reference proteome</keyword>
<reference evidence="2 3" key="1">
    <citation type="submission" date="2021-03" db="EMBL/GenBank/DDBJ databases">
        <title>Genomic Encyclopedia of Type Strains, Phase IV (KMG-IV): sequencing the most valuable type-strain genomes for metagenomic binning, comparative biology and taxonomic classification.</title>
        <authorList>
            <person name="Goeker M."/>
        </authorList>
    </citation>
    <scope>NUCLEOTIDE SEQUENCE [LARGE SCALE GENOMIC DNA]</scope>
    <source>
        <strain evidence="2 3">DSM 26048</strain>
    </source>
</reference>
<sequence>MEWLDLLKTTGFSHRSETRSNVVYSNRLQKVKIDQFVSEFSTVWGTDYSLYLDDEYILLLPLENTLLTSTVDLCSDIVELKVELKKSGMISPTLSADYNVHTYSQGSILLDNLQDLSFVGLEHFVFNNRNQLTYIVIYDDPGYSTVISNKFIAIGDINVLETPFDEPEKLFKGTLDKIKERNENIRWNREISFLPPDVFYFNENKTNALSVFLSQKAAAMCIAFTALNTEYLDEKKLYQSTYSGLKQTKFQLVVPDSCEKEQIDRIFSLYEWAYSEKTADKIGLIQNIINLHIKEENNPNMESLLQNVSEVFEMVKENYRVYIQKSVKSYLDERKQVEDFIRTTSNEINKQLSGLTDIVTKNLFGLLATAITAAIGFNKPDNQAYIPWILYVYSFFSIALTIYYSTLANTNKKAIIEVYEKRVTDYKKIFLEDRIDTITGNSIERQTNIFRRYLHWTVWPSIGISLITIIFGLKLHGVISWLYSHFQQFINWIISLVT</sequence>
<dbReference type="EMBL" id="JAGGLB010000039">
    <property type="protein sequence ID" value="MBP1995813.1"/>
    <property type="molecule type" value="Genomic_DNA"/>
</dbReference>
<dbReference type="RefSeq" id="WP_209977665.1">
    <property type="nucleotide sequence ID" value="NZ_JAGGLB010000039.1"/>
</dbReference>
<comment type="caution">
    <text evidence="2">The sequence shown here is derived from an EMBL/GenBank/DDBJ whole genome shotgun (WGS) entry which is preliminary data.</text>
</comment>
<accession>A0ABS4J7I8</accession>
<name>A0ABS4J7I8_9BACL</name>
<feature type="transmembrane region" description="Helical" evidence="1">
    <location>
        <begin position="385"/>
        <end position="404"/>
    </location>
</feature>
<gene>
    <name evidence="2" type="ORF">J2Z66_007455</name>
</gene>
<keyword evidence="1" id="KW-1133">Transmembrane helix</keyword>
<proteinExistence type="predicted"/>